<sequence>MMQPLMIPNGHPNRFSLRMMDTDAEEQNDAGRMARKVKDEPVETVVLPSSVQEIKLKSTDSQSSHIKTIHIQKGELVFGLSVNIVANVGVMVTSVTPGSACDRDGRLSGGDVIVSVNGRSLVPPLAAPWVVGDVLRSVDRNTADVVVQYIPSDLSEESTSSPLPNLLSSFKSDEDEDEFFSMSETSPLPLSQSTTLVSETPQSPLKLVEPAVIEPVEKIAPKEPPVERIATKEPSVERIAPILPTVQSKISPIILSAKPVIAPKPKLAAAPLPISPTKSLDVSSIVSRVKPTVPFKPMRSSLSPKDAFPPKAKPSTTPVDGTDPVAGRQWGPERKVELIRDPVKGLGISIVSGRMDSVRGGIFIKNVMPDSPAGWNGTLKRGDRILEVSGLDLRNADHAKAVDVIKNASSPVTFIIQSLVQLPRKAGVETSTVIIPPSTSSSEEIVVSKLPESKVLSPSTMQQPLISELQPIIPVPMHSDNSPKSPTTEMTDEVVAVISNDPSTENRPEVSSFKVSTTEEELEDKIVELIPLAEGKVWSKKGKQVDIKSAANMKLLPFEKDSDPEPEDEYGYTMSKFFNGKFRCICCFQVFRRKRFSDVTTKRKLDHRVRPFRASTSDIVDYKC</sequence>
<evidence type="ECO:0000313" key="4">
    <source>
        <dbReference type="Proteomes" id="UP000827092"/>
    </source>
</evidence>
<evidence type="ECO:0000259" key="2">
    <source>
        <dbReference type="PROSITE" id="PS50106"/>
    </source>
</evidence>
<gene>
    <name evidence="3" type="ORF">JTE90_029709</name>
</gene>
<feature type="domain" description="PDZ" evidence="2">
    <location>
        <begin position="335"/>
        <end position="420"/>
    </location>
</feature>
<proteinExistence type="predicted"/>
<reference evidence="3 4" key="1">
    <citation type="journal article" date="2022" name="Nat. Ecol. Evol.">
        <title>A masculinizing supergene underlies an exaggerated male reproductive morph in a spider.</title>
        <authorList>
            <person name="Hendrickx F."/>
            <person name="De Corte Z."/>
            <person name="Sonet G."/>
            <person name="Van Belleghem S.M."/>
            <person name="Kostlbacher S."/>
            <person name="Vangestel C."/>
        </authorList>
    </citation>
    <scope>NUCLEOTIDE SEQUENCE [LARGE SCALE GENOMIC DNA]</scope>
    <source>
        <strain evidence="3">W744_W776</strain>
    </source>
</reference>
<dbReference type="SMART" id="SM00228">
    <property type="entry name" value="PDZ"/>
    <property type="match status" value="2"/>
</dbReference>
<feature type="region of interest" description="Disordered" evidence="1">
    <location>
        <begin position="296"/>
        <end position="329"/>
    </location>
</feature>
<dbReference type="AlphaFoldDB" id="A0AAV6ULI7"/>
<keyword evidence="4" id="KW-1185">Reference proteome</keyword>
<protein>
    <recommendedName>
        <fullName evidence="2">PDZ domain-containing protein</fullName>
    </recommendedName>
</protein>
<comment type="caution">
    <text evidence="3">The sequence shown here is derived from an EMBL/GenBank/DDBJ whole genome shotgun (WGS) entry which is preliminary data.</text>
</comment>
<dbReference type="Gene3D" id="2.30.42.10">
    <property type="match status" value="2"/>
</dbReference>
<dbReference type="CDD" id="cd06671">
    <property type="entry name" value="PDZ7_MUPP1-PD6_PATJ-like"/>
    <property type="match status" value="1"/>
</dbReference>
<feature type="domain" description="PDZ" evidence="2">
    <location>
        <begin position="65"/>
        <end position="121"/>
    </location>
</feature>
<dbReference type="Pfam" id="PF00595">
    <property type="entry name" value="PDZ"/>
    <property type="match status" value="2"/>
</dbReference>
<accession>A0AAV6ULI7</accession>
<dbReference type="PANTHER" id="PTHR19964:SF89">
    <property type="entry name" value="INACTIVATION-NO-AFTER-POTENTIAL D PROTEIN-LIKE PROTEIN"/>
    <property type="match status" value="1"/>
</dbReference>
<dbReference type="EMBL" id="JAFNEN010000348">
    <property type="protein sequence ID" value="KAG8185097.1"/>
    <property type="molecule type" value="Genomic_DNA"/>
</dbReference>
<dbReference type="SUPFAM" id="SSF50156">
    <property type="entry name" value="PDZ domain-like"/>
    <property type="match status" value="2"/>
</dbReference>
<dbReference type="InterPro" id="IPR036034">
    <property type="entry name" value="PDZ_sf"/>
</dbReference>
<evidence type="ECO:0000313" key="3">
    <source>
        <dbReference type="EMBL" id="KAG8185097.1"/>
    </source>
</evidence>
<dbReference type="InterPro" id="IPR001478">
    <property type="entry name" value="PDZ"/>
</dbReference>
<dbReference type="PROSITE" id="PS50106">
    <property type="entry name" value="PDZ"/>
    <property type="match status" value="2"/>
</dbReference>
<dbReference type="PANTHER" id="PTHR19964">
    <property type="entry name" value="MULTIPLE PDZ DOMAIN PROTEIN"/>
    <property type="match status" value="1"/>
</dbReference>
<dbReference type="Proteomes" id="UP000827092">
    <property type="component" value="Unassembled WGS sequence"/>
</dbReference>
<name>A0AAV6ULI7_9ARAC</name>
<evidence type="ECO:0000256" key="1">
    <source>
        <dbReference type="SAM" id="MobiDB-lite"/>
    </source>
</evidence>
<dbReference type="InterPro" id="IPR051342">
    <property type="entry name" value="PDZ_scaffold"/>
</dbReference>
<organism evidence="3 4">
    <name type="scientific">Oedothorax gibbosus</name>
    <dbReference type="NCBI Taxonomy" id="931172"/>
    <lineage>
        <taxon>Eukaryota</taxon>
        <taxon>Metazoa</taxon>
        <taxon>Ecdysozoa</taxon>
        <taxon>Arthropoda</taxon>
        <taxon>Chelicerata</taxon>
        <taxon>Arachnida</taxon>
        <taxon>Araneae</taxon>
        <taxon>Araneomorphae</taxon>
        <taxon>Entelegynae</taxon>
        <taxon>Araneoidea</taxon>
        <taxon>Linyphiidae</taxon>
        <taxon>Erigoninae</taxon>
        <taxon>Oedothorax</taxon>
    </lineage>
</organism>